<protein>
    <recommendedName>
        <fullName evidence="1">protein-serine/threonine phosphatase</fullName>
        <ecNumber evidence="1">3.1.3.16</ecNumber>
    </recommendedName>
</protein>
<gene>
    <name evidence="8" type="primary">NFI1_0</name>
    <name evidence="11" type="synonym">LOC112682238</name>
    <name evidence="9" type="synonym">NFI1_1</name>
    <name evidence="8" type="ORF">g.51196</name>
    <name evidence="9" type="ORF">g.51197</name>
</gene>
<feature type="domain" description="FCP1 homology" evidence="7">
    <location>
        <begin position="95"/>
        <end position="253"/>
    </location>
</feature>
<evidence type="ECO:0000313" key="8">
    <source>
        <dbReference type="EMBL" id="MBY77309.1"/>
    </source>
</evidence>
<accession>A0A2S2QHR5</accession>
<dbReference type="OrthoDB" id="277011at2759"/>
<evidence type="ECO:0000259" key="7">
    <source>
        <dbReference type="PROSITE" id="PS50969"/>
    </source>
</evidence>
<keyword evidence="2" id="KW-0378">Hydrolase</keyword>
<evidence type="ECO:0000256" key="3">
    <source>
        <dbReference type="ARBA" id="ARBA00047761"/>
    </source>
</evidence>
<dbReference type="InterPro" id="IPR004274">
    <property type="entry name" value="FCP1_dom"/>
</dbReference>
<keyword evidence="10" id="KW-1185">Reference proteome</keyword>
<dbReference type="EMBL" id="GGMS01008106">
    <property type="protein sequence ID" value="MBY77309.1"/>
    <property type="molecule type" value="Transcribed_RNA"/>
</dbReference>
<comment type="catalytic activity">
    <reaction evidence="3">
        <text>O-phospho-L-seryl-[protein] + H2O = L-seryl-[protein] + phosphate</text>
        <dbReference type="Rhea" id="RHEA:20629"/>
        <dbReference type="Rhea" id="RHEA-COMP:9863"/>
        <dbReference type="Rhea" id="RHEA-COMP:11604"/>
        <dbReference type="ChEBI" id="CHEBI:15377"/>
        <dbReference type="ChEBI" id="CHEBI:29999"/>
        <dbReference type="ChEBI" id="CHEBI:43474"/>
        <dbReference type="ChEBI" id="CHEBI:83421"/>
        <dbReference type="EC" id="3.1.3.16"/>
    </reaction>
</comment>
<dbReference type="SMART" id="SM00577">
    <property type="entry name" value="CPDc"/>
    <property type="match status" value="1"/>
</dbReference>
<evidence type="ECO:0000313" key="11">
    <source>
        <dbReference type="RefSeq" id="XP_025408585.1"/>
    </source>
</evidence>
<dbReference type="Gene3D" id="3.40.50.1000">
    <property type="entry name" value="HAD superfamily/HAD-like"/>
    <property type="match status" value="1"/>
</dbReference>
<dbReference type="AlphaFoldDB" id="A0A2S2QHR5"/>
<proteinExistence type="predicted"/>
<dbReference type="InterPro" id="IPR036412">
    <property type="entry name" value="HAD-like_sf"/>
</dbReference>
<dbReference type="Proteomes" id="UP000694846">
    <property type="component" value="Unplaced"/>
</dbReference>
<evidence type="ECO:0000313" key="9">
    <source>
        <dbReference type="EMBL" id="MBY80893.1"/>
    </source>
</evidence>
<reference evidence="11" key="2">
    <citation type="submission" date="2025-04" db="UniProtKB">
        <authorList>
            <consortium name="RefSeq"/>
        </authorList>
    </citation>
    <scope>IDENTIFICATION</scope>
    <source>
        <tissue evidence="11">Whole body</tissue>
    </source>
</reference>
<feature type="active site" description="4-aspartylphosphate intermediate" evidence="4">
    <location>
        <position position="105"/>
    </location>
</feature>
<dbReference type="FunFam" id="3.40.50.1000:FF:000013">
    <property type="entry name" value="Carboxy-terminal domain RNA polymerase II polypeptide A small"/>
    <property type="match status" value="1"/>
</dbReference>
<dbReference type="PROSITE" id="PS50969">
    <property type="entry name" value="FCP1"/>
    <property type="match status" value="1"/>
</dbReference>
<evidence type="ECO:0000256" key="2">
    <source>
        <dbReference type="ARBA" id="ARBA00022801"/>
    </source>
</evidence>
<feature type="region of interest" description="Disordered" evidence="6">
    <location>
        <begin position="49"/>
        <end position="80"/>
    </location>
</feature>
<dbReference type="RefSeq" id="XP_025408585.1">
    <property type="nucleotide sequence ID" value="XM_025552800.1"/>
</dbReference>
<evidence type="ECO:0000256" key="1">
    <source>
        <dbReference type="ARBA" id="ARBA00013081"/>
    </source>
</evidence>
<feature type="compositionally biased region" description="Polar residues" evidence="6">
    <location>
        <begin position="50"/>
        <end position="63"/>
    </location>
</feature>
<feature type="site" description="Transition state stabilizer" evidence="5">
    <location>
        <position position="199"/>
    </location>
</feature>
<dbReference type="InterPro" id="IPR040078">
    <property type="entry name" value="RNA_Pol_CTD_Phosphatase"/>
</dbReference>
<dbReference type="SFLD" id="SFLDG01124">
    <property type="entry name" value="C0.1:_RNA_Pol_CTD_Phosphatase"/>
    <property type="match status" value="1"/>
</dbReference>
<evidence type="ECO:0000313" key="10">
    <source>
        <dbReference type="Proteomes" id="UP000694846"/>
    </source>
</evidence>
<dbReference type="Pfam" id="PF03031">
    <property type="entry name" value="NIF"/>
    <property type="match status" value="1"/>
</dbReference>
<organism evidence="8">
    <name type="scientific">Sipha flava</name>
    <name type="common">yellow sugarcane aphid</name>
    <dbReference type="NCBI Taxonomy" id="143950"/>
    <lineage>
        <taxon>Eukaryota</taxon>
        <taxon>Metazoa</taxon>
        <taxon>Ecdysozoa</taxon>
        <taxon>Arthropoda</taxon>
        <taxon>Hexapoda</taxon>
        <taxon>Insecta</taxon>
        <taxon>Pterygota</taxon>
        <taxon>Neoptera</taxon>
        <taxon>Paraneoptera</taxon>
        <taxon>Hemiptera</taxon>
        <taxon>Sternorrhyncha</taxon>
        <taxon>Aphidomorpha</taxon>
        <taxon>Aphidoidea</taxon>
        <taxon>Aphididae</taxon>
        <taxon>Sipha</taxon>
    </lineage>
</organism>
<dbReference type="NCBIfam" id="TIGR02251">
    <property type="entry name" value="HIF-SF_euk"/>
    <property type="match status" value="1"/>
</dbReference>
<dbReference type="SUPFAM" id="SSF56784">
    <property type="entry name" value="HAD-like"/>
    <property type="match status" value="1"/>
</dbReference>
<reference evidence="8" key="1">
    <citation type="submission" date="2018-04" db="EMBL/GenBank/DDBJ databases">
        <title>Transcriptome assembly of Sipha flava.</title>
        <authorList>
            <person name="Scully E.D."/>
            <person name="Geib S.M."/>
            <person name="Palmer N.A."/>
            <person name="Koch K."/>
            <person name="Bradshaw J."/>
            <person name="Heng-Moss T."/>
            <person name="Sarath G."/>
        </authorList>
    </citation>
    <scope>NUCLEOTIDE SEQUENCE</scope>
</reference>
<name>A0A2S2QHR5_9HEMI</name>
<dbReference type="InterPro" id="IPR050365">
    <property type="entry name" value="TIM50"/>
</dbReference>
<evidence type="ECO:0000256" key="4">
    <source>
        <dbReference type="PIRSR" id="PIRSR640078-1"/>
    </source>
</evidence>
<dbReference type="EMBL" id="GGMS01011690">
    <property type="protein sequence ID" value="MBY80893.1"/>
    <property type="molecule type" value="Transcribed_RNA"/>
</dbReference>
<feature type="active site" description="Proton donor" evidence="4">
    <location>
        <position position="107"/>
    </location>
</feature>
<dbReference type="InterPro" id="IPR011948">
    <property type="entry name" value="Dullard_phosphatase"/>
</dbReference>
<feature type="site" description="Transition state stabilizer" evidence="5">
    <location>
        <position position="161"/>
    </location>
</feature>
<evidence type="ECO:0000256" key="5">
    <source>
        <dbReference type="PIRSR" id="PIRSR640078-3"/>
    </source>
</evidence>
<dbReference type="SFLD" id="SFLDS00003">
    <property type="entry name" value="Haloacid_Dehalogenase"/>
    <property type="match status" value="1"/>
</dbReference>
<dbReference type="CDD" id="cd07521">
    <property type="entry name" value="HAD_FCP1-like"/>
    <property type="match status" value="1"/>
</dbReference>
<evidence type="ECO:0000256" key="6">
    <source>
        <dbReference type="SAM" id="MobiDB-lite"/>
    </source>
</evidence>
<dbReference type="GO" id="GO:0008420">
    <property type="term" value="F:RNA polymerase II CTD heptapeptide repeat phosphatase activity"/>
    <property type="evidence" value="ECO:0007669"/>
    <property type="project" value="InterPro"/>
</dbReference>
<dbReference type="InterPro" id="IPR023214">
    <property type="entry name" value="HAD_sf"/>
</dbReference>
<dbReference type="EC" id="3.1.3.16" evidence="1"/>
<sequence length="284" mass="32272">MEASSIITQVSREDEHLKSFVPDKGNHVRMKNERGLWQTLLCCFGKSRTRPNSSSFAPSNSIRGVNAKPERSFTPPLLSPDPTQSSYLLPAIRHQDMHKKCMVIDLDETLVHSSFKAINNADFVVPVEIDGTVHQVYVLKRPHVDEFLQRMGELYECVLFTASLAKYADPVADLLDKWGVFRARLFRESCVFYRGNYVKDLNKLGRALHKVVIIDNSPASYIFHPDNAVPVNSWFDDMTDKELLHLIPIFEKLSKMENVYPVICNINASNMASQSQQISSDNVL</sequence>
<dbReference type="PANTHER" id="PTHR12210">
    <property type="entry name" value="DULLARD PROTEIN PHOSPHATASE"/>
    <property type="match status" value="1"/>
</dbReference>